<dbReference type="Proteomes" id="UP000796761">
    <property type="component" value="Unassembled WGS sequence"/>
</dbReference>
<reference evidence="11" key="1">
    <citation type="submission" date="2019-04" db="EMBL/GenBank/DDBJ databases">
        <title>Genome assembly of Zosterops borbonicus 15179.</title>
        <authorList>
            <person name="Leroy T."/>
            <person name="Anselmetti Y."/>
            <person name="Tilak M.-K."/>
            <person name="Nabholz B."/>
        </authorList>
    </citation>
    <scope>NUCLEOTIDE SEQUENCE</scope>
    <source>
        <strain evidence="11">HGM_15179</strain>
        <tissue evidence="11">Muscle</tissue>
    </source>
</reference>
<dbReference type="GO" id="GO:0009966">
    <property type="term" value="P:regulation of signal transduction"/>
    <property type="evidence" value="ECO:0007669"/>
    <property type="project" value="InterPro"/>
</dbReference>
<keyword evidence="9" id="KW-0357">Heparan sulfate</keyword>
<keyword evidence="3" id="KW-1003">Cell membrane</keyword>
<dbReference type="GO" id="GO:0005886">
    <property type="term" value="C:plasma membrane"/>
    <property type="evidence" value="ECO:0007669"/>
    <property type="project" value="UniProtKB-SubCell"/>
</dbReference>
<dbReference type="EMBL" id="SWJQ01002410">
    <property type="protein sequence ID" value="TRZ06537.1"/>
    <property type="molecule type" value="Genomic_DNA"/>
</dbReference>
<keyword evidence="6" id="KW-0654">Proteoglycan</keyword>
<keyword evidence="8" id="KW-0325">Glycoprotein</keyword>
<evidence type="ECO:0000256" key="9">
    <source>
        <dbReference type="ARBA" id="ARBA00023207"/>
    </source>
</evidence>
<comment type="caution">
    <text evidence="11">The sequence shown here is derived from an EMBL/GenBank/DDBJ whole genome shotgun (WGS) entry which is preliminary data.</text>
</comment>
<protein>
    <submittedName>
        <fullName evidence="11">Uncharacterized protein</fullName>
    </submittedName>
</protein>
<dbReference type="GO" id="GO:0098552">
    <property type="term" value="C:side of membrane"/>
    <property type="evidence" value="ECO:0007669"/>
    <property type="project" value="UniProtKB-KW"/>
</dbReference>
<evidence type="ECO:0000256" key="1">
    <source>
        <dbReference type="ARBA" id="ARBA00004609"/>
    </source>
</evidence>
<keyword evidence="5" id="KW-0732">Signal</keyword>
<evidence type="ECO:0000256" key="10">
    <source>
        <dbReference type="ARBA" id="ARBA00023288"/>
    </source>
</evidence>
<keyword evidence="12" id="KW-1185">Reference proteome</keyword>
<keyword evidence="4" id="KW-0336">GPI-anchor</keyword>
<evidence type="ECO:0000313" key="12">
    <source>
        <dbReference type="Proteomes" id="UP000796761"/>
    </source>
</evidence>
<accession>A0A8K1D7I5</accession>
<organism evidence="11 12">
    <name type="scientific">Zosterops borbonicus</name>
    <dbReference type="NCBI Taxonomy" id="364589"/>
    <lineage>
        <taxon>Eukaryota</taxon>
        <taxon>Metazoa</taxon>
        <taxon>Chordata</taxon>
        <taxon>Craniata</taxon>
        <taxon>Vertebrata</taxon>
        <taxon>Euteleostomi</taxon>
        <taxon>Archelosauria</taxon>
        <taxon>Archosauria</taxon>
        <taxon>Dinosauria</taxon>
        <taxon>Saurischia</taxon>
        <taxon>Theropoda</taxon>
        <taxon>Coelurosauria</taxon>
        <taxon>Aves</taxon>
        <taxon>Neognathae</taxon>
        <taxon>Neoaves</taxon>
        <taxon>Telluraves</taxon>
        <taxon>Australaves</taxon>
        <taxon>Passeriformes</taxon>
        <taxon>Sylvioidea</taxon>
        <taxon>Zosteropidae</taxon>
        <taxon>Zosterops</taxon>
    </lineage>
</organism>
<evidence type="ECO:0000256" key="5">
    <source>
        <dbReference type="ARBA" id="ARBA00022729"/>
    </source>
</evidence>
<dbReference type="OrthoDB" id="9378285at2759"/>
<dbReference type="Pfam" id="PF01153">
    <property type="entry name" value="Glypican"/>
    <property type="match status" value="1"/>
</dbReference>
<evidence type="ECO:0000256" key="2">
    <source>
        <dbReference type="ARBA" id="ARBA00010260"/>
    </source>
</evidence>
<evidence type="ECO:0000256" key="6">
    <source>
        <dbReference type="ARBA" id="ARBA00022974"/>
    </source>
</evidence>
<gene>
    <name evidence="11" type="ORF">HGM15179_020568</name>
</gene>
<evidence type="ECO:0000256" key="4">
    <source>
        <dbReference type="ARBA" id="ARBA00022622"/>
    </source>
</evidence>
<evidence type="ECO:0000256" key="3">
    <source>
        <dbReference type="ARBA" id="ARBA00022475"/>
    </source>
</evidence>
<feature type="non-terminal residue" evidence="11">
    <location>
        <position position="1"/>
    </location>
</feature>
<keyword evidence="7" id="KW-0472">Membrane</keyword>
<sequence length="51" mass="5908">MAWARIFPSTRYSPQITRNGAKAQDDNHEMKMKGLEPVISQIIDKLKHINQ</sequence>
<evidence type="ECO:0000313" key="11">
    <source>
        <dbReference type="EMBL" id="TRZ06537.1"/>
    </source>
</evidence>
<name>A0A8K1D7I5_9PASS</name>
<dbReference type="AlphaFoldDB" id="A0A8K1D7I5"/>
<dbReference type="InterPro" id="IPR001863">
    <property type="entry name" value="Glypican"/>
</dbReference>
<evidence type="ECO:0000256" key="7">
    <source>
        <dbReference type="ARBA" id="ARBA00023136"/>
    </source>
</evidence>
<keyword evidence="10" id="KW-0449">Lipoprotein</keyword>
<proteinExistence type="inferred from homology"/>
<comment type="similarity">
    <text evidence="2">Belongs to the glypican family.</text>
</comment>
<comment type="subcellular location">
    <subcellularLocation>
        <location evidence="1">Cell membrane</location>
        <topology evidence="1">Lipid-anchor</topology>
        <topology evidence="1">GPI-anchor</topology>
    </subcellularLocation>
</comment>
<evidence type="ECO:0000256" key="8">
    <source>
        <dbReference type="ARBA" id="ARBA00023180"/>
    </source>
</evidence>